<evidence type="ECO:0000256" key="1">
    <source>
        <dbReference type="ARBA" id="ARBA00022485"/>
    </source>
</evidence>
<evidence type="ECO:0000313" key="8">
    <source>
        <dbReference type="EMBL" id="MDW5597203.1"/>
    </source>
</evidence>
<evidence type="ECO:0000256" key="2">
    <source>
        <dbReference type="ARBA" id="ARBA00022617"/>
    </source>
</evidence>
<dbReference type="Pfam" id="PF03460">
    <property type="entry name" value="NIR_SIR_ferr"/>
    <property type="match status" value="2"/>
</dbReference>
<gene>
    <name evidence="8" type="ORF">R7226_22845</name>
</gene>
<reference evidence="8 9" key="2">
    <citation type="submission" date="2023-10" db="EMBL/GenBank/DDBJ databases">
        <authorList>
            <person name="Han X.F."/>
        </authorList>
    </citation>
    <scope>NUCLEOTIDE SEQUENCE [LARGE SCALE GENOMIC DNA]</scope>
    <source>
        <strain evidence="8 9">KCTC 39840</strain>
    </source>
</reference>
<dbReference type="SUPFAM" id="SSF56014">
    <property type="entry name" value="Nitrite and sulphite reductase 4Fe-4S domain-like"/>
    <property type="match status" value="1"/>
</dbReference>
<sequence length="420" mass="42665">MAGAATSAARPAVDRCPGVLRLHDAGDGRLARVRLPGGRLDAHGLRALAEATALGNGLAELTSRASVQVRGLPADAAAPLARLLAAGGLLPSPAHDRVRNVLASPLPNLEIDAIVTAFDEAICADPALAALPGRFLFAIDDGAGLVDLSISDVALVAEADAAPEPAAAPAPPARFRLHLAATPTSLTVAPAEAVALLVRVAHAFLALRAATDPTAWHVADLPGGADALAAANSVKLLVSETSNFTEFGPGTRAQADGRSAITALPPLARLDTGQLTALAELLDAHQLPDLRVATNRTLTIPDVETAAAPTVVGALDQLGLATAAESGWHGLTACSGAGACRRALIDVRAAAAERATRRGPDAPAEHWSACPRRCGMKRDVAIGIVADESTLTIFHAGRPIAEAADPEHALELLNDEGPAA</sequence>
<keyword evidence="6" id="KW-0411">Iron-sulfur</keyword>
<evidence type="ECO:0000256" key="4">
    <source>
        <dbReference type="ARBA" id="ARBA00023002"/>
    </source>
</evidence>
<evidence type="ECO:0000256" key="5">
    <source>
        <dbReference type="ARBA" id="ARBA00023004"/>
    </source>
</evidence>
<keyword evidence="5" id="KW-0408">Iron</keyword>
<dbReference type="InterPro" id="IPR051329">
    <property type="entry name" value="NIR_SIR_4Fe-4S"/>
</dbReference>
<dbReference type="PANTHER" id="PTHR32439:SF9">
    <property type="entry name" value="BLR3264 PROTEIN"/>
    <property type="match status" value="1"/>
</dbReference>
<reference evidence="9" key="1">
    <citation type="submission" date="2023-07" db="EMBL/GenBank/DDBJ databases">
        <title>Conexibacter stalactiti sp. nov., isolated from stalactites in a lava cave and emended description of the genus Conexibacter.</title>
        <authorList>
            <person name="Lee S.D."/>
        </authorList>
    </citation>
    <scope>NUCLEOTIDE SEQUENCE [LARGE SCALE GENOMIC DNA]</scope>
    <source>
        <strain evidence="9">KCTC 39840</strain>
    </source>
</reference>
<dbReference type="RefSeq" id="WP_318599667.1">
    <property type="nucleotide sequence ID" value="NZ_JAWSTH010000078.1"/>
</dbReference>
<evidence type="ECO:0000256" key="6">
    <source>
        <dbReference type="ARBA" id="ARBA00023014"/>
    </source>
</evidence>
<name>A0ABU4HV87_9ACTN</name>
<dbReference type="Gene3D" id="3.30.413.10">
    <property type="entry name" value="Sulfite Reductase Hemoprotein, domain 1"/>
    <property type="match status" value="1"/>
</dbReference>
<dbReference type="InterPro" id="IPR005117">
    <property type="entry name" value="NiRdtase/SiRdtase_haem-b_fer"/>
</dbReference>
<keyword evidence="3" id="KW-0479">Metal-binding</keyword>
<organism evidence="8 9">
    <name type="scientific">Conexibacter stalactiti</name>
    <dbReference type="NCBI Taxonomy" id="1940611"/>
    <lineage>
        <taxon>Bacteria</taxon>
        <taxon>Bacillati</taxon>
        <taxon>Actinomycetota</taxon>
        <taxon>Thermoleophilia</taxon>
        <taxon>Solirubrobacterales</taxon>
        <taxon>Conexibacteraceae</taxon>
        <taxon>Conexibacter</taxon>
    </lineage>
</organism>
<proteinExistence type="predicted"/>
<dbReference type="InterPro" id="IPR036136">
    <property type="entry name" value="Nit/Sulf_reduc_fer-like_dom_sf"/>
</dbReference>
<feature type="domain" description="Nitrite/Sulfite reductase ferredoxin-like" evidence="7">
    <location>
        <begin position="26"/>
        <end position="86"/>
    </location>
</feature>
<evidence type="ECO:0000256" key="3">
    <source>
        <dbReference type="ARBA" id="ARBA00022723"/>
    </source>
</evidence>
<dbReference type="PANTHER" id="PTHR32439">
    <property type="entry name" value="FERREDOXIN--NITRITE REDUCTASE, CHLOROPLASTIC"/>
    <property type="match status" value="1"/>
</dbReference>
<dbReference type="Gene3D" id="3.90.480.10">
    <property type="entry name" value="Sulfite Reductase Hemoprotein,Domain 2"/>
    <property type="match status" value="1"/>
</dbReference>
<dbReference type="InterPro" id="IPR045854">
    <property type="entry name" value="NO2/SO3_Rdtase_4Fe4S_sf"/>
</dbReference>
<feature type="domain" description="Nitrite/Sulfite reductase ferredoxin-like" evidence="7">
    <location>
        <begin position="253"/>
        <end position="317"/>
    </location>
</feature>
<evidence type="ECO:0000259" key="7">
    <source>
        <dbReference type="Pfam" id="PF03460"/>
    </source>
</evidence>
<keyword evidence="1" id="KW-0004">4Fe-4S</keyword>
<dbReference type="EMBL" id="JAWSTH010000078">
    <property type="protein sequence ID" value="MDW5597203.1"/>
    <property type="molecule type" value="Genomic_DNA"/>
</dbReference>
<keyword evidence="2" id="KW-0349">Heme</keyword>
<dbReference type="Proteomes" id="UP001284601">
    <property type="component" value="Unassembled WGS sequence"/>
</dbReference>
<accession>A0ABU4HV87</accession>
<comment type="caution">
    <text evidence="8">The sequence shown here is derived from an EMBL/GenBank/DDBJ whole genome shotgun (WGS) entry which is preliminary data.</text>
</comment>
<keyword evidence="9" id="KW-1185">Reference proteome</keyword>
<keyword evidence="4" id="KW-0560">Oxidoreductase</keyword>
<protein>
    <recommendedName>
        <fullName evidence="7">Nitrite/Sulfite reductase ferredoxin-like domain-containing protein</fullName>
    </recommendedName>
</protein>
<dbReference type="SUPFAM" id="SSF55124">
    <property type="entry name" value="Nitrite/Sulfite reductase N-terminal domain-like"/>
    <property type="match status" value="2"/>
</dbReference>
<evidence type="ECO:0000313" key="9">
    <source>
        <dbReference type="Proteomes" id="UP001284601"/>
    </source>
</evidence>